<dbReference type="SUPFAM" id="SSF55331">
    <property type="entry name" value="Tautomerase/MIF"/>
    <property type="match status" value="1"/>
</dbReference>
<organism evidence="3 4">
    <name type="scientific">Peptostreptococcus russellii</name>
    <dbReference type="NCBI Taxonomy" id="215200"/>
    <lineage>
        <taxon>Bacteria</taxon>
        <taxon>Bacillati</taxon>
        <taxon>Bacillota</taxon>
        <taxon>Clostridia</taxon>
        <taxon>Peptostreptococcales</taxon>
        <taxon>Peptostreptococcaceae</taxon>
        <taxon>Peptostreptococcus</taxon>
    </lineage>
</organism>
<dbReference type="GO" id="GO:0016853">
    <property type="term" value="F:isomerase activity"/>
    <property type="evidence" value="ECO:0007669"/>
    <property type="project" value="UniProtKB-KW"/>
</dbReference>
<evidence type="ECO:0000259" key="2">
    <source>
        <dbReference type="Pfam" id="PF01361"/>
    </source>
</evidence>
<dbReference type="InterPro" id="IPR004370">
    <property type="entry name" value="4-OT-like_dom"/>
</dbReference>
<dbReference type="Gene3D" id="3.30.429.10">
    <property type="entry name" value="Macrophage Migration Inhibitory Factor"/>
    <property type="match status" value="1"/>
</dbReference>
<dbReference type="EMBL" id="FODF01000006">
    <property type="protein sequence ID" value="SEN57465.1"/>
    <property type="molecule type" value="Genomic_DNA"/>
</dbReference>
<sequence length="70" mass="8038">MPHISVKMFPGRDEKTKKDLADKLHELAVKELACPEGAVSVSVEDIEKEKWNEEVLEKIDENDMLVKPNY</sequence>
<accession>A0A1H8HNA2</accession>
<evidence type="ECO:0000313" key="4">
    <source>
        <dbReference type="Proteomes" id="UP000199512"/>
    </source>
</evidence>
<proteinExistence type="predicted"/>
<dbReference type="OrthoDB" id="5405937at2"/>
<evidence type="ECO:0000256" key="1">
    <source>
        <dbReference type="ARBA" id="ARBA00023235"/>
    </source>
</evidence>
<dbReference type="AlphaFoldDB" id="A0A1H8HNA2"/>
<dbReference type="Proteomes" id="UP000199512">
    <property type="component" value="Unassembled WGS sequence"/>
</dbReference>
<gene>
    <name evidence="3" type="ORF">SAMN05216454_10620</name>
</gene>
<evidence type="ECO:0000313" key="3">
    <source>
        <dbReference type="EMBL" id="SEN57465.1"/>
    </source>
</evidence>
<dbReference type="RefSeq" id="WP_091975258.1">
    <property type="nucleotide sequence ID" value="NZ_CAUWDX010000004.1"/>
</dbReference>
<dbReference type="STRING" id="215200.SAMN05216454_10620"/>
<protein>
    <submittedName>
        <fullName evidence="3">4-oxalocrotonate tautomerase</fullName>
    </submittedName>
</protein>
<keyword evidence="4" id="KW-1185">Reference proteome</keyword>
<dbReference type="InterPro" id="IPR014347">
    <property type="entry name" value="Tautomerase/MIF_sf"/>
</dbReference>
<name>A0A1H8HNA2_9FIRM</name>
<keyword evidence="1" id="KW-0413">Isomerase</keyword>
<reference evidence="3 4" key="1">
    <citation type="submission" date="2016-10" db="EMBL/GenBank/DDBJ databases">
        <authorList>
            <person name="de Groot N.N."/>
        </authorList>
    </citation>
    <scope>NUCLEOTIDE SEQUENCE [LARGE SCALE GENOMIC DNA]</scope>
    <source>
        <strain evidence="3 4">Calf135</strain>
    </source>
</reference>
<dbReference type="Pfam" id="PF01361">
    <property type="entry name" value="Tautomerase"/>
    <property type="match status" value="1"/>
</dbReference>
<feature type="domain" description="4-oxalocrotonate tautomerase-like" evidence="2">
    <location>
        <begin position="2"/>
        <end position="51"/>
    </location>
</feature>